<proteinExistence type="predicted"/>
<protein>
    <submittedName>
        <fullName evidence="3">Zinc ribbon domain-containing protein</fullName>
    </submittedName>
</protein>
<dbReference type="Proteomes" id="UP001597340">
    <property type="component" value="Unassembled WGS sequence"/>
</dbReference>
<comment type="caution">
    <text evidence="3">The sequence shown here is derived from an EMBL/GenBank/DDBJ whole genome shotgun (WGS) entry which is preliminary data.</text>
</comment>
<evidence type="ECO:0000313" key="4">
    <source>
        <dbReference type="Proteomes" id="UP001597340"/>
    </source>
</evidence>
<keyword evidence="4" id="KW-1185">Reference proteome</keyword>
<evidence type="ECO:0000313" key="3">
    <source>
        <dbReference type="EMBL" id="MFD1464273.1"/>
    </source>
</evidence>
<gene>
    <name evidence="3" type="ORF">ACFQ5D_23795</name>
</gene>
<accession>A0ABW4DK13</accession>
<reference evidence="4" key="1">
    <citation type="journal article" date="2019" name="Int. J. Syst. Evol. Microbiol.">
        <title>The Global Catalogue of Microorganisms (GCM) 10K type strain sequencing project: providing services to taxonomists for standard genome sequencing and annotation.</title>
        <authorList>
            <consortium name="The Broad Institute Genomics Platform"/>
            <consortium name="The Broad Institute Genome Sequencing Center for Infectious Disease"/>
            <person name="Wu L."/>
            <person name="Ma J."/>
        </authorList>
    </citation>
    <scope>NUCLEOTIDE SEQUENCE [LARGE SCALE GENOMIC DNA]</scope>
    <source>
        <strain evidence="4">CCM 9147</strain>
    </source>
</reference>
<dbReference type="InterPro" id="IPR010095">
    <property type="entry name" value="Cas12f1-like_TNB"/>
</dbReference>
<feature type="non-terminal residue" evidence="3">
    <location>
        <position position="1"/>
    </location>
</feature>
<organism evidence="3 4">
    <name type="scientific">Paenibacillus farraposensis</name>
    <dbReference type="NCBI Taxonomy" id="2807095"/>
    <lineage>
        <taxon>Bacteria</taxon>
        <taxon>Bacillati</taxon>
        <taxon>Bacillota</taxon>
        <taxon>Bacilli</taxon>
        <taxon>Bacillales</taxon>
        <taxon>Paenibacillaceae</taxon>
        <taxon>Paenibacillus</taxon>
    </lineage>
</organism>
<evidence type="ECO:0000256" key="1">
    <source>
        <dbReference type="ARBA" id="ARBA00023125"/>
    </source>
</evidence>
<dbReference type="EMBL" id="JBHTNZ010000116">
    <property type="protein sequence ID" value="MFD1464273.1"/>
    <property type="molecule type" value="Genomic_DNA"/>
</dbReference>
<name>A0ABW4DK13_9BACL</name>
<feature type="domain" description="Cas12f1-like TNB" evidence="2">
    <location>
        <begin position="2"/>
        <end position="23"/>
    </location>
</feature>
<evidence type="ECO:0000259" key="2">
    <source>
        <dbReference type="Pfam" id="PF07282"/>
    </source>
</evidence>
<sequence>LREWTCPECNAHHDRDINAANNLLKLAM</sequence>
<keyword evidence="1" id="KW-0238">DNA-binding</keyword>
<dbReference type="RefSeq" id="WP_377571082.1">
    <property type="nucleotide sequence ID" value="NZ_JBHTNZ010000116.1"/>
</dbReference>
<dbReference type="Pfam" id="PF07282">
    <property type="entry name" value="Cas12f1-like_TNB"/>
    <property type="match status" value="1"/>
</dbReference>